<dbReference type="PANTHER" id="PTHR13847:SF281">
    <property type="entry name" value="FAD DEPENDENT OXIDOREDUCTASE DOMAIN-CONTAINING PROTEIN"/>
    <property type="match status" value="1"/>
</dbReference>
<organism evidence="3 4">
    <name type="scientific">Pseudomonas caricapapayae</name>
    <dbReference type="NCBI Taxonomy" id="46678"/>
    <lineage>
        <taxon>Bacteria</taxon>
        <taxon>Pseudomonadati</taxon>
        <taxon>Pseudomonadota</taxon>
        <taxon>Gammaproteobacteria</taxon>
        <taxon>Pseudomonadales</taxon>
        <taxon>Pseudomonadaceae</taxon>
        <taxon>Pseudomonas</taxon>
    </lineage>
</organism>
<gene>
    <name evidence="3" type="ORF">ALQ84_100647</name>
</gene>
<keyword evidence="1" id="KW-0560">Oxidoreductase</keyword>
<dbReference type="PANTHER" id="PTHR13847">
    <property type="entry name" value="SARCOSINE DEHYDROGENASE-RELATED"/>
    <property type="match status" value="1"/>
</dbReference>
<dbReference type="GO" id="GO:0016491">
    <property type="term" value="F:oxidoreductase activity"/>
    <property type="evidence" value="ECO:0007669"/>
    <property type="project" value="UniProtKB-KW"/>
</dbReference>
<dbReference type="Gene3D" id="3.30.9.10">
    <property type="entry name" value="D-Amino Acid Oxidase, subunit A, domain 2"/>
    <property type="match status" value="1"/>
</dbReference>
<protein>
    <submittedName>
        <fullName evidence="3">Glycine/D-amino acid oxidase, deaminating</fullName>
    </submittedName>
</protein>
<dbReference type="Proteomes" id="UP000278587">
    <property type="component" value="Unassembled WGS sequence"/>
</dbReference>
<proteinExistence type="predicted"/>
<evidence type="ECO:0000313" key="3">
    <source>
        <dbReference type="EMBL" id="RMM12659.1"/>
    </source>
</evidence>
<feature type="domain" description="FAD dependent oxidoreductase" evidence="2">
    <location>
        <begin position="38"/>
        <end position="402"/>
    </location>
</feature>
<evidence type="ECO:0000259" key="2">
    <source>
        <dbReference type="Pfam" id="PF01266"/>
    </source>
</evidence>
<dbReference type="Gene3D" id="3.50.50.60">
    <property type="entry name" value="FAD/NAD(P)-binding domain"/>
    <property type="match status" value="1"/>
</dbReference>
<comment type="caution">
    <text evidence="3">The sequence shown here is derived from an EMBL/GenBank/DDBJ whole genome shotgun (WGS) entry which is preliminary data.</text>
</comment>
<dbReference type="InterPro" id="IPR006076">
    <property type="entry name" value="FAD-dep_OxRdtase"/>
</dbReference>
<dbReference type="GO" id="GO:0005737">
    <property type="term" value="C:cytoplasm"/>
    <property type="evidence" value="ECO:0007669"/>
    <property type="project" value="TreeGrafter"/>
</dbReference>
<name>A0A0P9LI33_9PSED</name>
<dbReference type="SUPFAM" id="SSF51905">
    <property type="entry name" value="FAD/NAD(P)-binding domain"/>
    <property type="match status" value="1"/>
</dbReference>
<evidence type="ECO:0000313" key="4">
    <source>
        <dbReference type="Proteomes" id="UP000278587"/>
    </source>
</evidence>
<dbReference type="OrthoDB" id="311718at2"/>
<dbReference type="AlphaFoldDB" id="A0A0P9LI33"/>
<sequence length="448" mass="48512">MSTHTIKRLPVDTGVSGWEAISTRSAPVRMLDGPVTADWLIIGAGFAGLSAARRLSQLRPDDRIVVMDAHEVAKGPAGRNSGFMIDVPHSLSSGEYSVAGESATALEIAQNRFAIRFAAQTALDYGMSAETFDPSGKINAAATERGLKLNINYASSLNSIGEQYELFDAVQMREITGSTYYQGGLYTPGAVMIQPAQYIRDLAAGLEGKVTLFERSPVIELSPAGSGWIARSHRGVVNAPKVILAVNGHIEDFGHFQGRLLHVFTYASMTAGYRDDQFNKVVPGKARWALLPADPMGATLRKISANGLSRIVIRTRFTYDPSIQVTPRRVAAVAEEQRHSLDLRFPELKHTPLEFSWAGRLCLSRNSAPAFGEIEQNLYSACCENGLGTVKSTLAGVMAAELATGTHSKILESFSHSPGPSRLPPRLLTRLGVNSVIRWQEFKAGKEG</sequence>
<dbReference type="Pfam" id="PF01266">
    <property type="entry name" value="DAO"/>
    <property type="match status" value="1"/>
</dbReference>
<dbReference type="InterPro" id="IPR036188">
    <property type="entry name" value="FAD/NAD-bd_sf"/>
</dbReference>
<reference evidence="3 4" key="1">
    <citation type="submission" date="2018-08" db="EMBL/GenBank/DDBJ databases">
        <title>Recombination of ecologically and evolutionarily significant loci maintains genetic cohesion in the Pseudomonas syringae species complex.</title>
        <authorList>
            <person name="Dillon M."/>
            <person name="Thakur S."/>
            <person name="Almeida R.N.D."/>
            <person name="Weir B.S."/>
            <person name="Guttman D.S."/>
        </authorList>
    </citation>
    <scope>NUCLEOTIDE SEQUENCE [LARGE SCALE GENOMIC DNA]</scope>
    <source>
        <strain evidence="3 4">ICMP 4086</strain>
    </source>
</reference>
<accession>A0A0P9LI33</accession>
<evidence type="ECO:0000256" key="1">
    <source>
        <dbReference type="ARBA" id="ARBA00023002"/>
    </source>
</evidence>
<dbReference type="EMBL" id="RBOC01000045">
    <property type="protein sequence ID" value="RMM12659.1"/>
    <property type="molecule type" value="Genomic_DNA"/>
</dbReference>
<dbReference type="RefSeq" id="WP_055011368.1">
    <property type="nucleotide sequence ID" value="NZ_LJPW01000190.1"/>
</dbReference>